<gene>
    <name evidence="2" type="ORF">BOKJ2_LOCUS9206</name>
</gene>
<evidence type="ECO:0000313" key="2">
    <source>
        <dbReference type="EMBL" id="CAD5220961.1"/>
    </source>
</evidence>
<organism evidence="2 3">
    <name type="scientific">Bursaphelenchus okinawaensis</name>
    <dbReference type="NCBI Taxonomy" id="465554"/>
    <lineage>
        <taxon>Eukaryota</taxon>
        <taxon>Metazoa</taxon>
        <taxon>Ecdysozoa</taxon>
        <taxon>Nematoda</taxon>
        <taxon>Chromadorea</taxon>
        <taxon>Rhabditida</taxon>
        <taxon>Tylenchina</taxon>
        <taxon>Tylenchomorpha</taxon>
        <taxon>Aphelenchoidea</taxon>
        <taxon>Aphelenchoididae</taxon>
        <taxon>Bursaphelenchus</taxon>
    </lineage>
</organism>
<dbReference type="Pfam" id="PF10326">
    <property type="entry name" value="7TM_GPCR_Str"/>
    <property type="match status" value="1"/>
</dbReference>
<name>A0A811L0L9_9BILA</name>
<keyword evidence="1" id="KW-0472">Membrane</keyword>
<comment type="caution">
    <text evidence="2">The sequence shown here is derived from an EMBL/GenBank/DDBJ whole genome shotgun (WGS) entry which is preliminary data.</text>
</comment>
<protein>
    <recommendedName>
        <fullName evidence="4">G_PROTEIN_RECEP_F1_2 domain-containing protein</fullName>
    </recommendedName>
</protein>
<accession>A0A811L0L9</accession>
<reference evidence="2" key="1">
    <citation type="submission" date="2020-09" db="EMBL/GenBank/DDBJ databases">
        <authorList>
            <person name="Kikuchi T."/>
        </authorList>
    </citation>
    <scope>NUCLEOTIDE SEQUENCE</scope>
    <source>
        <strain evidence="2">SH1</strain>
    </source>
</reference>
<evidence type="ECO:0008006" key="4">
    <source>
        <dbReference type="Google" id="ProtNLM"/>
    </source>
</evidence>
<evidence type="ECO:0000313" key="3">
    <source>
        <dbReference type="Proteomes" id="UP000614601"/>
    </source>
</evidence>
<dbReference type="EMBL" id="CAJFDH010000004">
    <property type="protein sequence ID" value="CAD5220961.1"/>
    <property type="molecule type" value="Genomic_DNA"/>
</dbReference>
<dbReference type="Proteomes" id="UP000614601">
    <property type="component" value="Unassembled WGS sequence"/>
</dbReference>
<evidence type="ECO:0000256" key="1">
    <source>
        <dbReference type="SAM" id="Phobius"/>
    </source>
</evidence>
<dbReference type="AlphaFoldDB" id="A0A811L0L9"/>
<feature type="transmembrane region" description="Helical" evidence="1">
    <location>
        <begin position="82"/>
        <end position="105"/>
    </location>
</feature>
<keyword evidence="1" id="KW-0812">Transmembrane</keyword>
<dbReference type="SUPFAM" id="SSF81321">
    <property type="entry name" value="Family A G protein-coupled receptor-like"/>
    <property type="match status" value="1"/>
</dbReference>
<dbReference type="InterPro" id="IPR019428">
    <property type="entry name" value="7TM_GPCR_serpentine_rcpt_Str"/>
</dbReference>
<dbReference type="InterPro" id="IPR019423">
    <property type="entry name" value="7TM_GPCR_serpentine_rcpt_Srj"/>
</dbReference>
<dbReference type="PANTHER" id="PTHR45907">
    <property type="entry name" value="SERPENTINE RECEPTOR, CLASS J"/>
    <property type="match status" value="1"/>
</dbReference>
<keyword evidence="1" id="KW-1133">Transmembrane helix</keyword>
<dbReference type="PANTHER" id="PTHR45907:SF22">
    <property type="entry name" value="G PROTEIN-COUPLED RECEPTOR"/>
    <property type="match status" value="1"/>
</dbReference>
<dbReference type="OrthoDB" id="5817397at2759"/>
<feature type="transmembrane region" description="Helical" evidence="1">
    <location>
        <begin position="117"/>
        <end position="136"/>
    </location>
</feature>
<sequence length="174" mass="19973">MYDEIFLQDPLISDLGYIPPYRVGDCVNSQLMAVHIANCMLITFVSYVIIIVVYSKTKVEFGRMESQMSEQTKRVQKEMEKVIFVQAVFPILVLFIPGTYLPIAALLRLNYRFTGEFVAIMHTTPVFNSFSVILCVPSYRRYLRELFFTSDSRVDSYNGGKTTTTHSSDMFEVA</sequence>
<keyword evidence="3" id="KW-1185">Reference proteome</keyword>
<dbReference type="Proteomes" id="UP000783686">
    <property type="component" value="Unassembled WGS sequence"/>
</dbReference>
<proteinExistence type="predicted"/>
<feature type="transmembrane region" description="Helical" evidence="1">
    <location>
        <begin position="32"/>
        <end position="54"/>
    </location>
</feature>
<dbReference type="EMBL" id="CAJFCW020000004">
    <property type="protein sequence ID" value="CAG9114368.1"/>
    <property type="molecule type" value="Genomic_DNA"/>
</dbReference>